<name>A0A3R8S8K8_STRSU</name>
<reference evidence="2 3" key="1">
    <citation type="submission" date="2018-11" db="EMBL/GenBank/DDBJ databases">
        <authorList>
            <person name="Stevens M.J."/>
            <person name="Cernela N."/>
            <person name="Spoerry Serrano N."/>
            <person name="Schmitt S."/>
            <person name="Schrenzel J."/>
            <person name="Stephan R."/>
        </authorList>
    </citation>
    <scope>NUCLEOTIDE SEQUENCE [LARGE SCALE GENOMIC DNA]</scope>
    <source>
        <strain evidence="2 3">PP422</strain>
    </source>
</reference>
<dbReference type="InterPro" id="IPR011737">
    <property type="entry name" value="CHP02206_TP0381"/>
</dbReference>
<dbReference type="OrthoDB" id="9813172at2"/>
<evidence type="ECO:0000256" key="1">
    <source>
        <dbReference type="SAM" id="Phobius"/>
    </source>
</evidence>
<protein>
    <submittedName>
        <fullName evidence="2">TIGR02206 family membrane protein</fullName>
    </submittedName>
</protein>
<evidence type="ECO:0000313" key="3">
    <source>
        <dbReference type="Proteomes" id="UP000274117"/>
    </source>
</evidence>
<dbReference type="AlphaFoldDB" id="A0A3R8S8K8"/>
<sequence>MFFTSHRSQAPQLDILTYLSLLLIYVGLLYLAVVYHRSPKIRRFFWGLQCLQVIALYSWYMAVDWTLSESLPLYHCRLSMLFMLFAKPGPLKRYFACLGLFGSLVAFVYPVFDPFAFPHVTILSFIIGHYALAVNSLIYLLSEQKEDDLDRTFVIRVTLLTHSLMLLANLFLKGNYGFLSKTPLINSENVAFNFLLETGLFVFAVLLVNSLVQNLLKKTDWNWVRH</sequence>
<feature type="transmembrane region" description="Helical" evidence="1">
    <location>
        <begin position="93"/>
        <end position="112"/>
    </location>
</feature>
<gene>
    <name evidence="2" type="ORF">EI998_07245</name>
</gene>
<feature type="transmembrane region" description="Helical" evidence="1">
    <location>
        <begin position="15"/>
        <end position="35"/>
    </location>
</feature>
<keyword evidence="1" id="KW-1133">Transmembrane helix</keyword>
<dbReference type="NCBIfam" id="TIGR02206">
    <property type="entry name" value="intg_mem_TP0381"/>
    <property type="match status" value="1"/>
</dbReference>
<proteinExistence type="predicted"/>
<accession>A0A3R8S8K8</accession>
<keyword evidence="1" id="KW-0472">Membrane</keyword>
<dbReference type="Proteomes" id="UP000274117">
    <property type="component" value="Unassembled WGS sequence"/>
</dbReference>
<evidence type="ECO:0000313" key="2">
    <source>
        <dbReference type="EMBL" id="RRR52290.1"/>
    </source>
</evidence>
<comment type="caution">
    <text evidence="2">The sequence shown here is derived from an EMBL/GenBank/DDBJ whole genome shotgun (WGS) entry which is preliminary data.</text>
</comment>
<feature type="transmembrane region" description="Helical" evidence="1">
    <location>
        <begin position="153"/>
        <end position="172"/>
    </location>
</feature>
<feature type="transmembrane region" description="Helical" evidence="1">
    <location>
        <begin position="192"/>
        <end position="212"/>
    </location>
</feature>
<dbReference type="Pfam" id="PF14808">
    <property type="entry name" value="TMEM164"/>
    <property type="match status" value="1"/>
</dbReference>
<keyword evidence="1" id="KW-0812">Transmembrane</keyword>
<organism evidence="2 3">
    <name type="scientific">Streptococcus suis</name>
    <dbReference type="NCBI Taxonomy" id="1307"/>
    <lineage>
        <taxon>Bacteria</taxon>
        <taxon>Bacillati</taxon>
        <taxon>Bacillota</taxon>
        <taxon>Bacilli</taxon>
        <taxon>Lactobacillales</taxon>
        <taxon>Streptococcaceae</taxon>
        <taxon>Streptococcus</taxon>
    </lineage>
</organism>
<dbReference type="EMBL" id="RSDO01000011">
    <property type="protein sequence ID" value="RRR52290.1"/>
    <property type="molecule type" value="Genomic_DNA"/>
</dbReference>
<reference evidence="2 3" key="2">
    <citation type="submission" date="2018-12" db="EMBL/GenBank/DDBJ databases">
        <title>Whole-genome sequences of fifteen clinical Streptococcus suis strains isolated from pigs between 2006 and 2018.</title>
        <authorList>
            <person name="Stevens M.J.A."/>
            <person name="Cernela N."/>
            <person name="Spoerry Serrano N."/>
            <person name="Schmitt S."/>
            <person name="Schrenzel J."/>
            <person name="Stephan R."/>
        </authorList>
    </citation>
    <scope>NUCLEOTIDE SEQUENCE [LARGE SCALE GENOMIC DNA]</scope>
    <source>
        <strain evidence="2 3">PP422</strain>
    </source>
</reference>
<feature type="transmembrane region" description="Helical" evidence="1">
    <location>
        <begin position="118"/>
        <end position="141"/>
    </location>
</feature>